<dbReference type="Proteomes" id="UP000030745">
    <property type="component" value="Unassembled WGS sequence"/>
</dbReference>
<accession>A0A067CXK0</accession>
<evidence type="ECO:0000313" key="8">
    <source>
        <dbReference type="EMBL" id="KDO31231.1"/>
    </source>
</evidence>
<feature type="compositionally biased region" description="Basic and acidic residues" evidence="6">
    <location>
        <begin position="30"/>
        <end position="54"/>
    </location>
</feature>
<dbReference type="PANTHER" id="PTHR45646:SF11">
    <property type="entry name" value="SERINE_THREONINE-PROTEIN KINASE DOA"/>
    <property type="match status" value="1"/>
</dbReference>
<dbReference type="SMART" id="SM00220">
    <property type="entry name" value="S_TKc"/>
    <property type="match status" value="1"/>
</dbReference>
<dbReference type="GO" id="GO:0005634">
    <property type="term" value="C:nucleus"/>
    <property type="evidence" value="ECO:0007669"/>
    <property type="project" value="TreeGrafter"/>
</dbReference>
<dbReference type="GO" id="GO:0005524">
    <property type="term" value="F:ATP binding"/>
    <property type="evidence" value="ECO:0007669"/>
    <property type="project" value="UniProtKB-KW"/>
</dbReference>
<proteinExistence type="predicted"/>
<dbReference type="EMBL" id="KK583198">
    <property type="protein sequence ID" value="KDO31231.1"/>
    <property type="molecule type" value="Genomic_DNA"/>
</dbReference>
<evidence type="ECO:0000256" key="6">
    <source>
        <dbReference type="SAM" id="MobiDB-lite"/>
    </source>
</evidence>
<dbReference type="VEuPathDB" id="FungiDB:SPRG_03849"/>
<evidence type="ECO:0000256" key="2">
    <source>
        <dbReference type="ARBA" id="ARBA00022679"/>
    </source>
</evidence>
<sequence length="498" mass="57839">MRRDSRRRDEPRRRSRSPPRRYHDHHRERRGSSRDYGDRRRDARSRDRDYGGRRREYRRSRSRGRHADQNRHTNYARRQERRSNYSPRRSRSHSSSRMTHRHSRRMPKGGRSASTDHGHEGVCRSDSRAYKEKKRNMSDDSASHDDTIGSYEGKPGDCIDNRYKIIKDAGLGTFGRVVLCRDLDHNDEIVALKVVRKVERYSDSAKIEAAILKDVNERDTKNTSLCVKMHRWFEFRGHVVLVFETLGGSLYDYLKKHEYKPFPVASVRAYAWQLLTSLSYLESISLIHTDLKPENILLCDDAEDPALASMSPMSRRNRRCIVPPASDRVKLIDFGGATYQDEARSGIINTRQYRSPEVMLGLGWSYPSDIWSAGCIIAELYLGELLFSTHENLEHLALIERCIAPFPKEMVERAEKQAKKYFTSTSHSLRWPENAASQESIDHVRKMRPLREIIAPEDKGLLSLLEGMLTMDPARRLSARDALRHDFFTGISLDNLHA</sequence>
<dbReference type="GO" id="GO:0004674">
    <property type="term" value="F:protein serine/threonine kinase activity"/>
    <property type="evidence" value="ECO:0007669"/>
    <property type="project" value="UniProtKB-KW"/>
</dbReference>
<feature type="domain" description="Protein kinase" evidence="7">
    <location>
        <begin position="163"/>
        <end position="488"/>
    </location>
</feature>
<name>A0A067CXK0_SAPPC</name>
<dbReference type="CDD" id="cd14134">
    <property type="entry name" value="PKc_CLK"/>
    <property type="match status" value="1"/>
</dbReference>
<dbReference type="InterPro" id="IPR011009">
    <property type="entry name" value="Kinase-like_dom_sf"/>
</dbReference>
<dbReference type="RefSeq" id="XP_012197836.1">
    <property type="nucleotide sequence ID" value="XM_012342446.1"/>
</dbReference>
<dbReference type="SUPFAM" id="SSF56112">
    <property type="entry name" value="Protein kinase-like (PK-like)"/>
    <property type="match status" value="1"/>
</dbReference>
<feature type="compositionally biased region" description="Basic residues" evidence="6">
    <location>
        <begin position="55"/>
        <end position="64"/>
    </location>
</feature>
<gene>
    <name evidence="8" type="ORF">SPRG_03849</name>
</gene>
<feature type="compositionally biased region" description="Basic residues" evidence="6">
    <location>
        <begin position="13"/>
        <end position="29"/>
    </location>
</feature>
<feature type="compositionally biased region" description="Basic residues" evidence="6">
    <location>
        <begin position="88"/>
        <end position="108"/>
    </location>
</feature>
<dbReference type="KEGG" id="spar:SPRG_03849"/>
<evidence type="ECO:0000256" key="1">
    <source>
        <dbReference type="ARBA" id="ARBA00022527"/>
    </source>
</evidence>
<dbReference type="OrthoDB" id="283111at2759"/>
<dbReference type="GeneID" id="24126329"/>
<dbReference type="Gene3D" id="3.30.200.20">
    <property type="entry name" value="Phosphorylase Kinase, domain 1"/>
    <property type="match status" value="1"/>
</dbReference>
<evidence type="ECO:0000256" key="3">
    <source>
        <dbReference type="ARBA" id="ARBA00022741"/>
    </source>
</evidence>
<dbReference type="STRING" id="695850.A0A067CXK0"/>
<dbReference type="OMA" id="NFRCVQM"/>
<dbReference type="PANTHER" id="PTHR45646">
    <property type="entry name" value="SERINE/THREONINE-PROTEIN KINASE DOA-RELATED"/>
    <property type="match status" value="1"/>
</dbReference>
<keyword evidence="2" id="KW-0808">Transferase</keyword>
<evidence type="ECO:0000256" key="5">
    <source>
        <dbReference type="ARBA" id="ARBA00022840"/>
    </source>
</evidence>
<dbReference type="PROSITE" id="PS50011">
    <property type="entry name" value="PROTEIN_KINASE_DOM"/>
    <property type="match status" value="1"/>
</dbReference>
<dbReference type="AlphaFoldDB" id="A0A067CXK0"/>
<keyword evidence="5" id="KW-0067">ATP-binding</keyword>
<dbReference type="PROSITE" id="PS00108">
    <property type="entry name" value="PROTEIN_KINASE_ST"/>
    <property type="match status" value="1"/>
</dbReference>
<feature type="compositionally biased region" description="Basic and acidic residues" evidence="6">
    <location>
        <begin position="65"/>
        <end position="83"/>
    </location>
</feature>
<organism evidence="8 9">
    <name type="scientific">Saprolegnia parasitica (strain CBS 223.65)</name>
    <dbReference type="NCBI Taxonomy" id="695850"/>
    <lineage>
        <taxon>Eukaryota</taxon>
        <taxon>Sar</taxon>
        <taxon>Stramenopiles</taxon>
        <taxon>Oomycota</taxon>
        <taxon>Saprolegniomycetes</taxon>
        <taxon>Saprolegniales</taxon>
        <taxon>Saprolegniaceae</taxon>
        <taxon>Saprolegnia</taxon>
    </lineage>
</organism>
<dbReference type="Gene3D" id="1.10.510.10">
    <property type="entry name" value="Transferase(Phosphotransferase) domain 1"/>
    <property type="match status" value="1"/>
</dbReference>
<dbReference type="InterPro" id="IPR000719">
    <property type="entry name" value="Prot_kinase_dom"/>
</dbReference>
<feature type="region of interest" description="Disordered" evidence="6">
    <location>
        <begin position="1"/>
        <end position="151"/>
    </location>
</feature>
<dbReference type="InterPro" id="IPR008271">
    <property type="entry name" value="Ser/Thr_kinase_AS"/>
</dbReference>
<keyword evidence="1" id="KW-0723">Serine/threonine-protein kinase</keyword>
<feature type="compositionally biased region" description="Basic and acidic residues" evidence="6">
    <location>
        <begin position="1"/>
        <end position="12"/>
    </location>
</feature>
<dbReference type="InterPro" id="IPR051175">
    <property type="entry name" value="CLK_kinases"/>
</dbReference>
<reference evidence="8 9" key="1">
    <citation type="journal article" date="2013" name="PLoS Genet.">
        <title>Distinctive expansion of potential virulence genes in the genome of the oomycete fish pathogen Saprolegnia parasitica.</title>
        <authorList>
            <person name="Jiang R.H."/>
            <person name="de Bruijn I."/>
            <person name="Haas B.J."/>
            <person name="Belmonte R."/>
            <person name="Lobach L."/>
            <person name="Christie J."/>
            <person name="van den Ackerveken G."/>
            <person name="Bottin A."/>
            <person name="Bulone V."/>
            <person name="Diaz-Moreno S.M."/>
            <person name="Dumas B."/>
            <person name="Fan L."/>
            <person name="Gaulin E."/>
            <person name="Govers F."/>
            <person name="Grenville-Briggs L.J."/>
            <person name="Horner N.R."/>
            <person name="Levin J.Z."/>
            <person name="Mammella M."/>
            <person name="Meijer H.J."/>
            <person name="Morris P."/>
            <person name="Nusbaum C."/>
            <person name="Oome S."/>
            <person name="Phillips A.J."/>
            <person name="van Rooyen D."/>
            <person name="Rzeszutek E."/>
            <person name="Saraiva M."/>
            <person name="Secombes C.J."/>
            <person name="Seidl M.F."/>
            <person name="Snel B."/>
            <person name="Stassen J.H."/>
            <person name="Sykes S."/>
            <person name="Tripathy S."/>
            <person name="van den Berg H."/>
            <person name="Vega-Arreguin J.C."/>
            <person name="Wawra S."/>
            <person name="Young S.K."/>
            <person name="Zeng Q."/>
            <person name="Dieguez-Uribeondo J."/>
            <person name="Russ C."/>
            <person name="Tyler B.M."/>
            <person name="van West P."/>
        </authorList>
    </citation>
    <scope>NUCLEOTIDE SEQUENCE [LARGE SCALE GENOMIC DNA]</scope>
    <source>
        <strain evidence="8 9">CBS 223.65</strain>
    </source>
</reference>
<keyword evidence="4 8" id="KW-0418">Kinase</keyword>
<dbReference type="Pfam" id="PF00069">
    <property type="entry name" value="Pkinase"/>
    <property type="match status" value="1"/>
</dbReference>
<feature type="compositionally biased region" description="Basic and acidic residues" evidence="6">
    <location>
        <begin position="114"/>
        <end position="147"/>
    </location>
</feature>
<protein>
    <submittedName>
        <fullName evidence="8">CMGC/CLK protein kinase</fullName>
    </submittedName>
</protein>
<evidence type="ECO:0000256" key="4">
    <source>
        <dbReference type="ARBA" id="ARBA00022777"/>
    </source>
</evidence>
<evidence type="ECO:0000259" key="7">
    <source>
        <dbReference type="PROSITE" id="PS50011"/>
    </source>
</evidence>
<keyword evidence="9" id="KW-1185">Reference proteome</keyword>
<evidence type="ECO:0000313" key="9">
    <source>
        <dbReference type="Proteomes" id="UP000030745"/>
    </source>
</evidence>
<keyword evidence="3" id="KW-0547">Nucleotide-binding</keyword>